<comment type="caution">
    <text evidence="2">The sequence shown here is derived from an EMBL/GenBank/DDBJ whole genome shotgun (WGS) entry which is preliminary data.</text>
</comment>
<feature type="transmembrane region" description="Helical" evidence="1">
    <location>
        <begin position="167"/>
        <end position="194"/>
    </location>
</feature>
<reference evidence="2 3" key="1">
    <citation type="submission" date="2017-05" db="EMBL/GenBank/DDBJ databases">
        <title>The Genome Sequence of Enterococcus faecium 7H8_DIV0219.</title>
        <authorList>
            <consortium name="The Broad Institute Genomics Platform"/>
            <consortium name="The Broad Institute Genomic Center for Infectious Diseases"/>
            <person name="Earl A."/>
            <person name="Manson A."/>
            <person name="Schwartman J."/>
            <person name="Gilmore M."/>
            <person name="Abouelleil A."/>
            <person name="Cao P."/>
            <person name="Chapman S."/>
            <person name="Cusick C."/>
            <person name="Shea T."/>
            <person name="Young S."/>
            <person name="Neafsey D."/>
            <person name="Nusbaum C."/>
            <person name="Birren B."/>
        </authorList>
    </citation>
    <scope>NUCLEOTIDE SEQUENCE [LARGE SCALE GENOMIC DNA]</scope>
    <source>
        <strain evidence="2 3">7H8_DIV0219</strain>
    </source>
</reference>
<evidence type="ECO:0008006" key="4">
    <source>
        <dbReference type="Google" id="ProtNLM"/>
    </source>
</evidence>
<feature type="transmembrane region" description="Helical" evidence="1">
    <location>
        <begin position="29"/>
        <end position="55"/>
    </location>
</feature>
<keyword evidence="1" id="KW-0812">Transmembrane</keyword>
<keyword evidence="1" id="KW-0472">Membrane</keyword>
<dbReference type="AlphaFoldDB" id="A0A242BB94"/>
<dbReference type="EMBL" id="NGKW01000006">
    <property type="protein sequence ID" value="OTN92773.1"/>
    <property type="molecule type" value="Genomic_DNA"/>
</dbReference>
<name>A0A242BB94_ENTFC</name>
<evidence type="ECO:0000256" key="1">
    <source>
        <dbReference type="SAM" id="Phobius"/>
    </source>
</evidence>
<keyword evidence="1" id="KW-1133">Transmembrane helix</keyword>
<evidence type="ECO:0000313" key="3">
    <source>
        <dbReference type="Proteomes" id="UP000194885"/>
    </source>
</evidence>
<feature type="transmembrane region" description="Helical" evidence="1">
    <location>
        <begin position="139"/>
        <end position="161"/>
    </location>
</feature>
<proteinExistence type="predicted"/>
<sequence>MMNRSIGKRANDYFLEIIEWIPRLIQLQLLWFLCVLPVFTLGTASRTVLYMIYYYKKNEEKKLSSLFWKKFRENISLYGKQDSLASSYFLLLFIDYRIFHYLGGGIGYTLMYTTLFLLLLSAVLFSYKILLQLENQKEVSWIAAFFLFFNDFKSALFYLAGTSILLVALWFAGPIYLALLGFSFLFYFQVLLFIHRTQEKGLKKEE</sequence>
<organism evidence="2 3">
    <name type="scientific">Enterococcus faecium</name>
    <name type="common">Streptococcus faecium</name>
    <dbReference type="NCBI Taxonomy" id="1352"/>
    <lineage>
        <taxon>Bacteria</taxon>
        <taxon>Bacillati</taxon>
        <taxon>Bacillota</taxon>
        <taxon>Bacilli</taxon>
        <taxon>Lactobacillales</taxon>
        <taxon>Enterococcaceae</taxon>
        <taxon>Enterococcus</taxon>
    </lineage>
</organism>
<dbReference type="RefSeq" id="WP_086323763.1">
    <property type="nucleotide sequence ID" value="NZ_NGKW01000006.1"/>
</dbReference>
<accession>A0A242BB94</accession>
<dbReference type="Proteomes" id="UP000194885">
    <property type="component" value="Unassembled WGS sequence"/>
</dbReference>
<evidence type="ECO:0000313" key="2">
    <source>
        <dbReference type="EMBL" id="OTN92773.1"/>
    </source>
</evidence>
<protein>
    <recommendedName>
        <fullName evidence="4">DUF624 domain-containing protein</fullName>
    </recommendedName>
</protein>
<feature type="transmembrane region" description="Helical" evidence="1">
    <location>
        <begin position="106"/>
        <end position="127"/>
    </location>
</feature>
<gene>
    <name evidence="2" type="ORF">A5810_002658</name>
</gene>